<keyword evidence="3" id="KW-1185">Reference proteome</keyword>
<evidence type="ECO:0000256" key="1">
    <source>
        <dbReference type="SAM" id="MobiDB-lite"/>
    </source>
</evidence>
<dbReference type="SUPFAM" id="SSF55961">
    <property type="entry name" value="Bet v1-like"/>
    <property type="match status" value="1"/>
</dbReference>
<dbReference type="EMBL" id="JACHMF010000001">
    <property type="protein sequence ID" value="MBB4693153.1"/>
    <property type="molecule type" value="Genomic_DNA"/>
</dbReference>
<dbReference type="InterPro" id="IPR023393">
    <property type="entry name" value="START-like_dom_sf"/>
</dbReference>
<dbReference type="Proteomes" id="UP000542742">
    <property type="component" value="Unassembled WGS sequence"/>
</dbReference>
<dbReference type="RefSeq" id="WP_184951806.1">
    <property type="nucleotide sequence ID" value="NZ_BOMC01000080.1"/>
</dbReference>
<evidence type="ECO:0000313" key="3">
    <source>
        <dbReference type="Proteomes" id="UP000542742"/>
    </source>
</evidence>
<proteinExistence type="predicted"/>
<comment type="caution">
    <text evidence="2">The sequence shown here is derived from an EMBL/GenBank/DDBJ whole genome shotgun (WGS) entry which is preliminary data.</text>
</comment>
<evidence type="ECO:0008006" key="4">
    <source>
        <dbReference type="Google" id="ProtNLM"/>
    </source>
</evidence>
<dbReference type="Pfam" id="PF10604">
    <property type="entry name" value="Polyketide_cyc2"/>
    <property type="match status" value="1"/>
</dbReference>
<name>A0A7W7CTT5_9ACTN</name>
<feature type="region of interest" description="Disordered" evidence="1">
    <location>
        <begin position="149"/>
        <end position="172"/>
    </location>
</feature>
<accession>A0A7W7CTT5</accession>
<sequence>MAEFSVVQEVEAPAGAVWAALVDWPRHGDWAPLTVVRALPGPAEGVGAGFVARTGVGPLAFDDPMTVVAWQPPAGDAPGRCEVVKSGRIVHGRAWFAVTPLPGGRSRVVWFEDVTVSPRRITRYAGPALALAGRLGFAATLRAVARDVERDHAGGSPDGDGHRRAVIDGDTP</sequence>
<organism evidence="2 3">
    <name type="scientific">Paractinoplanes abujensis</name>
    <dbReference type="NCBI Taxonomy" id="882441"/>
    <lineage>
        <taxon>Bacteria</taxon>
        <taxon>Bacillati</taxon>
        <taxon>Actinomycetota</taxon>
        <taxon>Actinomycetes</taxon>
        <taxon>Micromonosporales</taxon>
        <taxon>Micromonosporaceae</taxon>
        <taxon>Paractinoplanes</taxon>
    </lineage>
</organism>
<dbReference type="Gene3D" id="3.30.530.20">
    <property type="match status" value="1"/>
</dbReference>
<gene>
    <name evidence="2" type="ORF">BKA14_003301</name>
</gene>
<reference evidence="2 3" key="1">
    <citation type="submission" date="2020-08" db="EMBL/GenBank/DDBJ databases">
        <title>Sequencing the genomes of 1000 actinobacteria strains.</title>
        <authorList>
            <person name="Klenk H.-P."/>
        </authorList>
    </citation>
    <scope>NUCLEOTIDE SEQUENCE [LARGE SCALE GENOMIC DNA]</scope>
    <source>
        <strain evidence="2 3">DSM 45518</strain>
    </source>
</reference>
<dbReference type="AlphaFoldDB" id="A0A7W7CTT5"/>
<protein>
    <recommendedName>
        <fullName evidence="4">Polyketide cyclase/dehydrase/lipid transport protein</fullName>
    </recommendedName>
</protein>
<dbReference type="InterPro" id="IPR019587">
    <property type="entry name" value="Polyketide_cyclase/dehydratase"/>
</dbReference>
<evidence type="ECO:0000313" key="2">
    <source>
        <dbReference type="EMBL" id="MBB4693153.1"/>
    </source>
</evidence>